<dbReference type="NCBIfam" id="TIGR01484">
    <property type="entry name" value="HAD-SF-IIB"/>
    <property type="match status" value="1"/>
</dbReference>
<accession>A0A0R2A9B9</accession>
<evidence type="ECO:0000313" key="2">
    <source>
        <dbReference type="Proteomes" id="UP000051008"/>
    </source>
</evidence>
<dbReference type="Pfam" id="PF08282">
    <property type="entry name" value="Hydrolase_3"/>
    <property type="match status" value="1"/>
</dbReference>
<protein>
    <submittedName>
        <fullName evidence="1">HAD superfamily hydrolase</fullName>
    </submittedName>
</protein>
<gene>
    <name evidence="1" type="ORF">FC14_GL000928</name>
</gene>
<dbReference type="InterPro" id="IPR000150">
    <property type="entry name" value="Cof"/>
</dbReference>
<sequence>MFTKMKRKLIAIDLDGTTLNSQSQISSKTKAVLNKAVKAGHVVSIVTGRPNRISEHFYDELGLKSPMINFNGAVGHLPHRAWDKEYQLTFNKDIAFELLAAKKKLGIKLLAAEGKNLSLADQPNDIIPDFFPAKLKPEEFLNKSNLTTDPSAMTMLVDRQKLPNVVAELERSFGDKINVGVWGGPTPILELAPKGVNKAYGLKFLSQTLAIDRKDIIAFGDEHNDAEMIDYAGWGVVMQNGTDQLKKLANDITPLDNDHDGLASYLEDYLDLAE</sequence>
<dbReference type="GO" id="GO:0000287">
    <property type="term" value="F:magnesium ion binding"/>
    <property type="evidence" value="ECO:0007669"/>
    <property type="project" value="TreeGrafter"/>
</dbReference>
<dbReference type="CDD" id="cd07516">
    <property type="entry name" value="HAD_Pase"/>
    <property type="match status" value="1"/>
</dbReference>
<reference evidence="1 2" key="1">
    <citation type="journal article" date="2015" name="Genome Announc.">
        <title>Expanding the biotechnology potential of lactobacilli through comparative genomics of 213 strains and associated genera.</title>
        <authorList>
            <person name="Sun Z."/>
            <person name="Harris H.M."/>
            <person name="McCann A."/>
            <person name="Guo C."/>
            <person name="Argimon S."/>
            <person name="Zhang W."/>
            <person name="Yang X."/>
            <person name="Jeffery I.B."/>
            <person name="Cooney J.C."/>
            <person name="Kagawa T.F."/>
            <person name="Liu W."/>
            <person name="Song Y."/>
            <person name="Salvetti E."/>
            <person name="Wrobel A."/>
            <person name="Rasinkangas P."/>
            <person name="Parkhill J."/>
            <person name="Rea M.C."/>
            <person name="O'Sullivan O."/>
            <person name="Ritari J."/>
            <person name="Douillard F.P."/>
            <person name="Paul Ross R."/>
            <person name="Yang R."/>
            <person name="Briner A.E."/>
            <person name="Felis G.E."/>
            <person name="de Vos W.M."/>
            <person name="Barrangou R."/>
            <person name="Klaenhammer T.R."/>
            <person name="Caufield P.W."/>
            <person name="Cui Y."/>
            <person name="Zhang H."/>
            <person name="O'Toole P.W."/>
        </authorList>
    </citation>
    <scope>NUCLEOTIDE SEQUENCE [LARGE SCALE GENOMIC DNA]</scope>
    <source>
        <strain evidence="1 2">DSM 20509</strain>
    </source>
</reference>
<evidence type="ECO:0000313" key="1">
    <source>
        <dbReference type="EMBL" id="KRM63106.1"/>
    </source>
</evidence>
<dbReference type="NCBIfam" id="TIGR00099">
    <property type="entry name" value="Cof-subfamily"/>
    <property type="match status" value="1"/>
</dbReference>
<organism evidence="1 2">
    <name type="scientific">Ligilactobacillus agilis DSM 20509</name>
    <dbReference type="NCBI Taxonomy" id="1423718"/>
    <lineage>
        <taxon>Bacteria</taxon>
        <taxon>Bacillati</taxon>
        <taxon>Bacillota</taxon>
        <taxon>Bacilli</taxon>
        <taxon>Lactobacillales</taxon>
        <taxon>Lactobacillaceae</taxon>
        <taxon>Ligilactobacillus</taxon>
    </lineage>
</organism>
<dbReference type="SFLD" id="SFLDG01140">
    <property type="entry name" value="C2.B:_Phosphomannomutase_and_P"/>
    <property type="match status" value="1"/>
</dbReference>
<dbReference type="GO" id="GO:0005829">
    <property type="term" value="C:cytosol"/>
    <property type="evidence" value="ECO:0007669"/>
    <property type="project" value="TreeGrafter"/>
</dbReference>
<dbReference type="SUPFAM" id="SSF56784">
    <property type="entry name" value="HAD-like"/>
    <property type="match status" value="1"/>
</dbReference>
<dbReference type="AlphaFoldDB" id="A0A0R2A9B9"/>
<dbReference type="SFLD" id="SFLDS00003">
    <property type="entry name" value="Haloacid_Dehalogenase"/>
    <property type="match status" value="1"/>
</dbReference>
<dbReference type="EMBL" id="AYYP01000070">
    <property type="protein sequence ID" value="KRM63106.1"/>
    <property type="molecule type" value="Genomic_DNA"/>
</dbReference>
<dbReference type="InterPro" id="IPR023214">
    <property type="entry name" value="HAD_sf"/>
</dbReference>
<dbReference type="Gene3D" id="3.40.50.1000">
    <property type="entry name" value="HAD superfamily/HAD-like"/>
    <property type="match status" value="1"/>
</dbReference>
<dbReference type="PATRIC" id="fig|1423718.3.peg.976"/>
<proteinExistence type="predicted"/>
<name>A0A0R2A9B9_9LACO</name>
<comment type="caution">
    <text evidence="1">The sequence shown here is derived from an EMBL/GenBank/DDBJ whole genome shotgun (WGS) entry which is preliminary data.</text>
</comment>
<dbReference type="PANTHER" id="PTHR10000">
    <property type="entry name" value="PHOSPHOSERINE PHOSPHATASE"/>
    <property type="match status" value="1"/>
</dbReference>
<dbReference type="PANTHER" id="PTHR10000:SF23">
    <property type="entry name" value="5-AMINO-6-(5-PHOSPHO-D-RIBITYLAMINO)URACIL PHOSPHATASE YITU"/>
    <property type="match status" value="1"/>
</dbReference>
<dbReference type="Proteomes" id="UP000051008">
    <property type="component" value="Unassembled WGS sequence"/>
</dbReference>
<keyword evidence="1" id="KW-0378">Hydrolase</keyword>
<dbReference type="Gene3D" id="3.30.1240.10">
    <property type="match status" value="1"/>
</dbReference>
<dbReference type="GO" id="GO:0016791">
    <property type="term" value="F:phosphatase activity"/>
    <property type="evidence" value="ECO:0007669"/>
    <property type="project" value="UniProtKB-ARBA"/>
</dbReference>
<keyword evidence="2" id="KW-1185">Reference proteome</keyword>
<dbReference type="InterPro" id="IPR006379">
    <property type="entry name" value="HAD-SF_hydro_IIB"/>
</dbReference>
<dbReference type="InterPro" id="IPR036412">
    <property type="entry name" value="HAD-like_sf"/>
</dbReference>